<protein>
    <submittedName>
        <fullName evidence="2 3">ECF transporter S component</fullName>
    </submittedName>
</protein>
<dbReference type="InterPro" id="IPR024529">
    <property type="entry name" value="ECF_trnsprt_substrate-spec"/>
</dbReference>
<reference evidence="2 4" key="1">
    <citation type="submission" date="2015-09" db="EMBL/GenBank/DDBJ databases">
        <authorList>
            <consortium name="Pathogen Informatics"/>
        </authorList>
    </citation>
    <scope>NUCLEOTIDE SEQUENCE [LARGE SCALE GENOMIC DNA]</scope>
    <source>
        <strain evidence="2 4">2789STDY5834841</strain>
    </source>
</reference>
<dbReference type="EMBL" id="CYZO01000002">
    <property type="protein sequence ID" value="CUN53886.1"/>
    <property type="molecule type" value="Genomic_DNA"/>
</dbReference>
<feature type="transmembrane region" description="Helical" evidence="1">
    <location>
        <begin position="186"/>
        <end position="209"/>
    </location>
</feature>
<feature type="transmembrane region" description="Helical" evidence="1">
    <location>
        <begin position="52"/>
        <end position="72"/>
    </location>
</feature>
<dbReference type="EMBL" id="RCYR01000014">
    <property type="protein sequence ID" value="RYS79882.1"/>
    <property type="molecule type" value="Genomic_DNA"/>
</dbReference>
<evidence type="ECO:0000313" key="2">
    <source>
        <dbReference type="EMBL" id="CUN53886.1"/>
    </source>
</evidence>
<dbReference type="Proteomes" id="UP000095787">
    <property type="component" value="Unassembled WGS sequence"/>
</dbReference>
<dbReference type="AlphaFoldDB" id="A0A173XSF2"/>
<dbReference type="Gene3D" id="1.10.1760.20">
    <property type="match status" value="1"/>
</dbReference>
<organism evidence="2 4">
    <name type="scientific">[Ruminococcus] torques</name>
    <dbReference type="NCBI Taxonomy" id="33039"/>
    <lineage>
        <taxon>Bacteria</taxon>
        <taxon>Bacillati</taxon>
        <taxon>Bacillota</taxon>
        <taxon>Clostridia</taxon>
        <taxon>Lachnospirales</taxon>
        <taxon>Lachnospiraceae</taxon>
        <taxon>Mediterraneibacter</taxon>
    </lineage>
</organism>
<keyword evidence="1" id="KW-0472">Membrane</keyword>
<name>A0A173XSF2_9FIRM</name>
<keyword evidence="1" id="KW-0812">Transmembrane</keyword>
<sequence>MENKTVTENSTVSCAEEMNTAEVYGSDQYAADLKTASKDRQTSGKQRSSSKFSTMSMVQVAIFGAVICVMAFTPFLGYIPLGFTRATIIHIPVIIASLLMGPKKGGALGFLFGLTSFINNTMNPTPTSFVFTPFYSIAGVSGGWGSVIICFLPRILVGIIPYYVYKLIIRFSNEKTKKTGVSSIGLVTAGVAGAMTNTLLVMNLIFLFFREAYASANNVAVSGVYTFILSIIGINGVPEAIVAGVLTLCIGRALLKKNVRERLGFRNDIGY</sequence>
<dbReference type="Pfam" id="PF12822">
    <property type="entry name" value="ECF_trnsprt"/>
    <property type="match status" value="1"/>
</dbReference>
<reference evidence="3 5" key="2">
    <citation type="journal article" date="2019" name="Science, e1252229">
        <title>Invertible promoters mediate bacterial phase variation, antibiotic resistance, and host adaptation in the gut.</title>
        <authorList>
            <person name="Jiang X."/>
            <person name="Hall A.B."/>
            <person name="Arthur T.D."/>
            <person name="Plichta D.R."/>
            <person name="Covington C.T."/>
            <person name="Poyet M."/>
            <person name="Crothers J."/>
            <person name="Moses P.L."/>
            <person name="Tolonen A.C."/>
            <person name="Vlamakis H."/>
            <person name="Alm E.J."/>
            <person name="Xavier R.J."/>
        </authorList>
    </citation>
    <scope>NUCLEOTIDE SEQUENCE [LARGE SCALE GENOMIC DNA]</scope>
    <source>
        <strain evidence="3">Aa_0143</strain>
        <strain evidence="5">aa_0143</strain>
    </source>
</reference>
<evidence type="ECO:0000313" key="5">
    <source>
        <dbReference type="Proteomes" id="UP000292665"/>
    </source>
</evidence>
<feature type="transmembrane region" description="Helical" evidence="1">
    <location>
        <begin position="224"/>
        <end position="255"/>
    </location>
</feature>
<dbReference type="GeneID" id="97330392"/>
<proteinExistence type="predicted"/>
<keyword evidence="1" id="KW-1133">Transmembrane helix</keyword>
<dbReference type="Proteomes" id="UP000292665">
    <property type="component" value="Unassembled WGS sequence"/>
</dbReference>
<evidence type="ECO:0000313" key="3">
    <source>
        <dbReference type="EMBL" id="RYS79882.1"/>
    </source>
</evidence>
<dbReference type="GO" id="GO:0022857">
    <property type="term" value="F:transmembrane transporter activity"/>
    <property type="evidence" value="ECO:0007669"/>
    <property type="project" value="InterPro"/>
</dbReference>
<accession>A0A173XSF2</accession>
<dbReference type="RefSeq" id="WP_004848302.1">
    <property type="nucleotide sequence ID" value="NZ_AP028249.1"/>
</dbReference>
<feature type="transmembrane region" description="Helical" evidence="1">
    <location>
        <begin position="142"/>
        <end position="165"/>
    </location>
</feature>
<evidence type="ECO:0000256" key="1">
    <source>
        <dbReference type="SAM" id="Phobius"/>
    </source>
</evidence>
<evidence type="ECO:0000313" key="4">
    <source>
        <dbReference type="Proteomes" id="UP000095787"/>
    </source>
</evidence>
<gene>
    <name evidence="2" type="primary">panT</name>
    <name evidence="3" type="ORF">EAI93_08110</name>
    <name evidence="2" type="ORF">ERS852456_00156</name>
</gene>